<dbReference type="SUPFAM" id="SSF75011">
    <property type="entry name" value="3-carboxy-cis,cis-mucoante lactonizing enzyme"/>
    <property type="match status" value="1"/>
</dbReference>
<evidence type="ECO:0000313" key="4">
    <source>
        <dbReference type="Proteomes" id="UP000319576"/>
    </source>
</evidence>
<dbReference type="EMBL" id="CP036273">
    <property type="protein sequence ID" value="QDU18393.1"/>
    <property type="molecule type" value="Genomic_DNA"/>
</dbReference>
<sequence>MPLLEVACPGCQAVLKTPHTAAGKKARCKRCNTSFRIPGAPAVDSVGDSQQLSAVAPAPALKPPPPPEEDIPSATAVDDDEPLPASVADDEPLPAAVADDPPADPFAFSAAPAKAADAGDPFSFTPAAAPKAARKPRDADDEDAAPAPRKKPKASGGSGLIKIAVAAAVFALVAGGVVAGVLVYLANTKPGEVAKGDGKNEKKLDPPPNEPTPPPPEKEEPPAKGKETKGSKGTTPPGVGKGTKGSKGGSGAMLALPAGKPLTFPPRPAAPKDPAAPASNPVPLAVPFAEVRRFFPPGVRDAEIGVAWRSAAGFQGAGEKITLTLFSADSGRETAKVEADGDGAADPACDLSADAGTFAIGNRTTGRVTVWDVKKKAKKLDAFDPFAAKPEHKAAKLAAVYLTQPPDKVVTVTTAGVVNVWDVATKAEVGEFVPPRAAPGKVVAGRGTAVTTNRQGVVVAVGGAVYAVSAVGAVGGSAVAELGGDVGRSLALSVSPAGRVVYAFETDADGKKERAVAHMSEGKTGPILRWPSDAPEPTAAWWAGDRVAAVSAGPGTAVVIDADEGFRVQGVVRAAEDKMASALTESLWGLIPAAGDAKRCVAVEMGLPLPGGGDLIGPASARPIGSLVLDLRGLSQ</sequence>
<gene>
    <name evidence="3" type="ORF">ETAA1_02790</name>
</gene>
<keyword evidence="2" id="KW-0472">Membrane</keyword>
<feature type="compositionally biased region" description="Basic and acidic residues" evidence="1">
    <location>
        <begin position="192"/>
        <end position="205"/>
    </location>
</feature>
<reference evidence="3 4" key="1">
    <citation type="submission" date="2019-02" db="EMBL/GenBank/DDBJ databases">
        <title>Deep-cultivation of Planctomycetes and their phenomic and genomic characterization uncovers novel biology.</title>
        <authorList>
            <person name="Wiegand S."/>
            <person name="Jogler M."/>
            <person name="Boedeker C."/>
            <person name="Pinto D."/>
            <person name="Vollmers J."/>
            <person name="Rivas-Marin E."/>
            <person name="Kohn T."/>
            <person name="Peeters S.H."/>
            <person name="Heuer A."/>
            <person name="Rast P."/>
            <person name="Oberbeckmann S."/>
            <person name="Bunk B."/>
            <person name="Jeske O."/>
            <person name="Meyerdierks A."/>
            <person name="Storesund J.E."/>
            <person name="Kallscheuer N."/>
            <person name="Luecker S."/>
            <person name="Lage O.M."/>
            <person name="Pohl T."/>
            <person name="Merkel B.J."/>
            <person name="Hornburger P."/>
            <person name="Mueller R.-W."/>
            <person name="Bruemmer F."/>
            <person name="Labrenz M."/>
            <person name="Spormann A.M."/>
            <person name="Op den Camp H."/>
            <person name="Overmann J."/>
            <person name="Amann R."/>
            <person name="Jetten M.S.M."/>
            <person name="Mascher T."/>
            <person name="Medema M.H."/>
            <person name="Devos D.P."/>
            <person name="Kaster A.-K."/>
            <person name="Ovreas L."/>
            <person name="Rohde M."/>
            <person name="Galperin M.Y."/>
            <person name="Jogler C."/>
        </authorList>
    </citation>
    <scope>NUCLEOTIDE SEQUENCE [LARGE SCALE GENOMIC DNA]</scope>
    <source>
        <strain evidence="3 4">ETA_A1</strain>
    </source>
</reference>
<proteinExistence type="predicted"/>
<dbReference type="InterPro" id="IPR015943">
    <property type="entry name" value="WD40/YVTN_repeat-like_dom_sf"/>
</dbReference>
<protein>
    <submittedName>
        <fullName evidence="3">Uncharacterized protein</fullName>
    </submittedName>
</protein>
<feature type="region of interest" description="Disordered" evidence="1">
    <location>
        <begin position="191"/>
        <end position="278"/>
    </location>
</feature>
<feature type="compositionally biased region" description="Low complexity" evidence="1">
    <location>
        <begin position="93"/>
        <end position="131"/>
    </location>
</feature>
<evidence type="ECO:0000313" key="3">
    <source>
        <dbReference type="EMBL" id="QDU18393.1"/>
    </source>
</evidence>
<feature type="compositionally biased region" description="Pro residues" evidence="1">
    <location>
        <begin position="206"/>
        <end position="215"/>
    </location>
</feature>
<keyword evidence="4" id="KW-1185">Reference proteome</keyword>
<evidence type="ECO:0000256" key="1">
    <source>
        <dbReference type="SAM" id="MobiDB-lite"/>
    </source>
</evidence>
<dbReference type="OrthoDB" id="287827at2"/>
<feature type="compositionally biased region" description="Gly residues" evidence="1">
    <location>
        <begin position="239"/>
        <end position="251"/>
    </location>
</feature>
<feature type="transmembrane region" description="Helical" evidence="2">
    <location>
        <begin position="159"/>
        <end position="185"/>
    </location>
</feature>
<feature type="region of interest" description="Disordered" evidence="1">
    <location>
        <begin position="41"/>
        <end position="157"/>
    </location>
</feature>
<feature type="compositionally biased region" description="Acidic residues" evidence="1">
    <location>
        <begin position="67"/>
        <end position="92"/>
    </location>
</feature>
<dbReference type="AlphaFoldDB" id="A0A517XLK8"/>
<dbReference type="Proteomes" id="UP000319576">
    <property type="component" value="Chromosome"/>
</dbReference>
<feature type="compositionally biased region" description="Basic and acidic residues" evidence="1">
    <location>
        <begin position="216"/>
        <end position="230"/>
    </location>
</feature>
<keyword evidence="2" id="KW-0812">Transmembrane</keyword>
<name>A0A517XLK8_9BACT</name>
<dbReference type="RefSeq" id="WP_145233646.1">
    <property type="nucleotide sequence ID" value="NZ_CP036273.1"/>
</dbReference>
<accession>A0A517XLK8</accession>
<keyword evidence="2" id="KW-1133">Transmembrane helix</keyword>
<evidence type="ECO:0000256" key="2">
    <source>
        <dbReference type="SAM" id="Phobius"/>
    </source>
</evidence>
<dbReference type="KEGG" id="uli:ETAA1_02790"/>
<dbReference type="Gene3D" id="2.130.10.10">
    <property type="entry name" value="YVTN repeat-like/Quinoprotein amine dehydrogenase"/>
    <property type="match status" value="1"/>
</dbReference>
<organism evidence="3 4">
    <name type="scientific">Urbifossiella limnaea</name>
    <dbReference type="NCBI Taxonomy" id="2528023"/>
    <lineage>
        <taxon>Bacteria</taxon>
        <taxon>Pseudomonadati</taxon>
        <taxon>Planctomycetota</taxon>
        <taxon>Planctomycetia</taxon>
        <taxon>Gemmatales</taxon>
        <taxon>Gemmataceae</taxon>
        <taxon>Urbifossiella</taxon>
    </lineage>
</organism>